<keyword evidence="9" id="KW-0862">Zinc</keyword>
<evidence type="ECO:0000256" key="15">
    <source>
        <dbReference type="SAM" id="SignalP"/>
    </source>
</evidence>
<feature type="domain" description="Peptidase M16 N-terminal" evidence="16">
    <location>
        <begin position="63"/>
        <end position="181"/>
    </location>
</feature>
<name>A4A5N8_9GAMM</name>
<dbReference type="InterPro" id="IPR011249">
    <property type="entry name" value="Metalloenz_LuxS/M16"/>
</dbReference>
<dbReference type="HOGENOM" id="CLU_004639_1_1_6"/>
<dbReference type="Pfam" id="PF05193">
    <property type="entry name" value="Peptidase_M16_C"/>
    <property type="match status" value="1"/>
</dbReference>
<dbReference type="FunFam" id="3.30.830.10:FF:000012">
    <property type="entry name" value="Protease 3"/>
    <property type="match status" value="1"/>
</dbReference>
<dbReference type="FunFam" id="3.30.830.10:FF:000005">
    <property type="entry name" value="nardilysin isoform X1"/>
    <property type="match status" value="1"/>
</dbReference>
<feature type="domain" description="Coenzyme PQQ synthesis protein F-like C-terminal lobe" evidence="19">
    <location>
        <begin position="786"/>
        <end position="882"/>
    </location>
</feature>
<dbReference type="GO" id="GO:0006508">
    <property type="term" value="P:proteolysis"/>
    <property type="evidence" value="ECO:0007669"/>
    <property type="project" value="UniProtKB-KW"/>
</dbReference>
<dbReference type="PROSITE" id="PS00143">
    <property type="entry name" value="INSULINASE"/>
    <property type="match status" value="1"/>
</dbReference>
<keyword evidence="21" id="KW-1185">Reference proteome</keyword>
<feature type="domain" description="Peptidase M16 C-terminal" evidence="17">
    <location>
        <begin position="224"/>
        <end position="399"/>
    </location>
</feature>
<evidence type="ECO:0000256" key="14">
    <source>
        <dbReference type="RuleBase" id="RU004447"/>
    </source>
</evidence>
<feature type="chain" id="PRO_5002665455" description="Protease 3" evidence="15">
    <location>
        <begin position="32"/>
        <end position="964"/>
    </location>
</feature>
<dbReference type="Pfam" id="PF22456">
    <property type="entry name" value="PqqF-like_C_4"/>
    <property type="match status" value="1"/>
</dbReference>
<evidence type="ECO:0000256" key="5">
    <source>
        <dbReference type="ARBA" id="ARBA00017565"/>
    </source>
</evidence>
<evidence type="ECO:0000256" key="4">
    <source>
        <dbReference type="ARBA" id="ARBA00012449"/>
    </source>
</evidence>
<evidence type="ECO:0000256" key="7">
    <source>
        <dbReference type="ARBA" id="ARBA00022723"/>
    </source>
</evidence>
<evidence type="ECO:0000313" key="21">
    <source>
        <dbReference type="Proteomes" id="UP000019205"/>
    </source>
</evidence>
<evidence type="ECO:0000259" key="19">
    <source>
        <dbReference type="Pfam" id="PF22456"/>
    </source>
</evidence>
<protein>
    <recommendedName>
        <fullName evidence="5">Protease 3</fullName>
        <ecNumber evidence="4">3.4.24.55</ecNumber>
    </recommendedName>
    <alternativeName>
        <fullName evidence="13">Pitrilysin</fullName>
    </alternativeName>
    <alternativeName>
        <fullName evidence="12">Protease III</fullName>
    </alternativeName>
    <alternativeName>
        <fullName evidence="11">Protease pi</fullName>
    </alternativeName>
</protein>
<evidence type="ECO:0000256" key="1">
    <source>
        <dbReference type="ARBA" id="ARBA00001947"/>
    </source>
</evidence>
<dbReference type="SUPFAM" id="SSF63411">
    <property type="entry name" value="LuxS/MPP-like metallohydrolase"/>
    <property type="match status" value="4"/>
</dbReference>
<dbReference type="InterPro" id="IPR050626">
    <property type="entry name" value="Peptidase_M16"/>
</dbReference>
<evidence type="ECO:0000259" key="17">
    <source>
        <dbReference type="Pfam" id="PF05193"/>
    </source>
</evidence>
<evidence type="ECO:0000259" key="16">
    <source>
        <dbReference type="Pfam" id="PF00675"/>
    </source>
</evidence>
<dbReference type="InterPro" id="IPR007863">
    <property type="entry name" value="Peptidase_M16_C"/>
</dbReference>
<dbReference type="InterPro" id="IPR001431">
    <property type="entry name" value="Pept_M16_Zn_BS"/>
</dbReference>
<evidence type="ECO:0000256" key="2">
    <source>
        <dbReference type="ARBA" id="ARBA00002184"/>
    </source>
</evidence>
<reference evidence="20 21" key="1">
    <citation type="journal article" date="2007" name="Proc. Natl. Acad. Sci. U.S.A.">
        <title>Characterization of a marine gammaproteobacterium capable of aerobic anoxygenic photosynthesis.</title>
        <authorList>
            <person name="Fuchs B.M."/>
            <person name="Spring S."/>
            <person name="Teeling H."/>
            <person name="Quast C."/>
            <person name="Wulf J."/>
            <person name="Schattenhofer M."/>
            <person name="Yan S."/>
            <person name="Ferriera S."/>
            <person name="Johnson J."/>
            <person name="Glockner F.O."/>
            <person name="Amann R."/>
        </authorList>
    </citation>
    <scope>NUCLEOTIDE SEQUENCE [LARGE SCALE GENOMIC DNA]</scope>
    <source>
        <strain evidence="20">KT71</strain>
    </source>
</reference>
<comment type="similarity">
    <text evidence="3 14">Belongs to the peptidase M16 family.</text>
</comment>
<evidence type="ECO:0000256" key="6">
    <source>
        <dbReference type="ARBA" id="ARBA00022670"/>
    </source>
</evidence>
<keyword evidence="8" id="KW-0378">Hydrolase</keyword>
<dbReference type="InterPro" id="IPR011765">
    <property type="entry name" value="Pept_M16_N"/>
</dbReference>
<organism evidence="20 21">
    <name type="scientific">Congregibacter litoralis KT71</name>
    <dbReference type="NCBI Taxonomy" id="314285"/>
    <lineage>
        <taxon>Bacteria</taxon>
        <taxon>Pseudomonadati</taxon>
        <taxon>Pseudomonadota</taxon>
        <taxon>Gammaproteobacteria</taxon>
        <taxon>Cellvibrionales</taxon>
        <taxon>Halieaceae</taxon>
        <taxon>Congregibacter</taxon>
    </lineage>
</organism>
<dbReference type="InterPro" id="IPR054734">
    <property type="entry name" value="PqqF-like_C_4"/>
</dbReference>
<evidence type="ECO:0000256" key="3">
    <source>
        <dbReference type="ARBA" id="ARBA00007261"/>
    </source>
</evidence>
<dbReference type="OrthoDB" id="9811314at2"/>
<comment type="function">
    <text evidence="2">Endopeptidase that degrades small peptides of less than 7 kDa, such as glucagon and insulin.</text>
</comment>
<evidence type="ECO:0000256" key="8">
    <source>
        <dbReference type="ARBA" id="ARBA00022801"/>
    </source>
</evidence>
<comment type="cofactor">
    <cofactor evidence="1">
        <name>Zn(2+)</name>
        <dbReference type="ChEBI" id="CHEBI:29105"/>
    </cofactor>
</comment>
<dbReference type="InterPro" id="IPR032632">
    <property type="entry name" value="Peptidase_M16_M"/>
</dbReference>
<reference evidence="20 21" key="2">
    <citation type="journal article" date="2009" name="PLoS ONE">
        <title>The photosynthetic apparatus and its regulation in the aerobic gammaproteobacterium Congregibacter litoralis gen. nov., sp. nov.</title>
        <authorList>
            <person name="Spring S."/>
            <person name="Lunsdorf H."/>
            <person name="Fuchs B.M."/>
            <person name="Tindall B.J."/>
        </authorList>
    </citation>
    <scope>NUCLEOTIDE SEQUENCE [LARGE SCALE GENOMIC DNA]</scope>
    <source>
        <strain evidence="20">KT71</strain>
    </source>
</reference>
<dbReference type="RefSeq" id="WP_008292400.1">
    <property type="nucleotide sequence ID" value="NZ_CM002299.1"/>
</dbReference>
<feature type="signal peptide" evidence="15">
    <location>
        <begin position="1"/>
        <end position="31"/>
    </location>
</feature>
<sequence length="964" mass="107714">MQIRITARRAVQASLYALFGLLVACANPDMASPSAKKPAPDAPVQSPNDRFAYRLITLDNGLKILLISNPDTPKAAASLDVQVGSGDNPDGRGGLAHFLEHMLFLGTEKYPDAAEYVQFVTEHGGSRNAYTSFEHTNYFFDIDADHLPGALDRFAQFFISPSFDTAYVDRERNAVQAEYQMGLKSDGRRGLDVFQASMNPAHPLSQFAVGSLDSLADRPDAKVRDDLLQFYDDHYSADIMRLVILGREPLDALEDMAAKMFSAVPNRGVELETIKEPLFVDAQLPMLVKIKPQGTLRQLEVNFQIPDYRGNYTVKPMTYVSNLIGHEGEGSLLSLLKREGLADALSSGTGLSWRGGELLSVTINLTEKGVEEYERVLQNVFAYLDLLRSEEPREWLYQEQAAVAALGFRFREPSAPMGYVSRLSNAMHYYDDPDVLQGPYLMSDFDAAMISDALQWLMPDKAQVVLTAPEVSTDRTSRFYEVPYSKLGPEALMLSRWEGSDIEGLHLPEPNPFIAENVELVALTDDNPRLPDLRVEEPRKRLWFKQSEDFRVPKGAMYVSFRSPLVAATAEQKAASALYTRMVKDAVREYTYPALLAGLGFNFYTHGQGISMRVSGYNNKQLALLEDLLAKIADQTFDPARFERLRRELVLGLQNTVARRPTSQLLDDLRRALGNGAYDEQELIDALEAMDVEGLEAYRKEFWASVKAEGMLYGNYAPPEVQKMSEVLDAVLGEGEGAPALAPEVLQLVEGEPLELHAAIEHDDAVVAWYLQGDGQAWRDRALVALTGQITESGFFQQLRTEQQLGYIVSSFYWPQHDVPGLMLLVQSPSHSAGHVVGAMEQFLSDTLRDITEEQFQRHKQALINATLKPQENLGERAEFYWQSIASREWSFDAPQQMAAAVESLSFDEWQEAYRDLFLENRRSLLALSVGAKAAPEIEGNAVFDNPEALKKGRDRITVDLSPL</sequence>
<dbReference type="PANTHER" id="PTHR43690">
    <property type="entry name" value="NARDILYSIN"/>
    <property type="match status" value="1"/>
</dbReference>
<dbReference type="GO" id="GO:0005737">
    <property type="term" value="C:cytoplasm"/>
    <property type="evidence" value="ECO:0007669"/>
    <property type="project" value="UniProtKB-ARBA"/>
</dbReference>
<keyword evidence="10" id="KW-0482">Metalloprotease</keyword>
<dbReference type="AlphaFoldDB" id="A4A5N8"/>
<evidence type="ECO:0000256" key="10">
    <source>
        <dbReference type="ARBA" id="ARBA00023049"/>
    </source>
</evidence>
<proteinExistence type="inferred from homology"/>
<evidence type="ECO:0000313" key="20">
    <source>
        <dbReference type="EMBL" id="EAQ98335.1"/>
    </source>
</evidence>
<dbReference type="Pfam" id="PF16187">
    <property type="entry name" value="Peptidase_M16_M"/>
    <property type="match status" value="1"/>
</dbReference>
<gene>
    <name evidence="20" type="ORF">KT71_00120</name>
</gene>
<dbReference type="PROSITE" id="PS51257">
    <property type="entry name" value="PROKAR_LIPOPROTEIN"/>
    <property type="match status" value="1"/>
</dbReference>
<dbReference type="Pfam" id="PF00675">
    <property type="entry name" value="Peptidase_M16"/>
    <property type="match status" value="1"/>
</dbReference>
<keyword evidence="7" id="KW-0479">Metal-binding</keyword>
<keyword evidence="15" id="KW-0732">Signal</keyword>
<dbReference type="GO" id="GO:0004222">
    <property type="term" value="F:metalloendopeptidase activity"/>
    <property type="evidence" value="ECO:0007669"/>
    <property type="project" value="UniProtKB-EC"/>
</dbReference>
<dbReference type="STRING" id="314285.KT71_00120"/>
<feature type="domain" description="Peptidase M16 middle/third" evidence="18">
    <location>
        <begin position="408"/>
        <end position="686"/>
    </location>
</feature>
<comment type="caution">
    <text evidence="20">The sequence shown here is derived from an EMBL/GenBank/DDBJ whole genome shotgun (WGS) entry which is preliminary data.</text>
</comment>
<accession>A4A5N8</accession>
<dbReference type="EC" id="3.4.24.55" evidence="4"/>
<evidence type="ECO:0000256" key="11">
    <source>
        <dbReference type="ARBA" id="ARBA00029597"/>
    </source>
</evidence>
<evidence type="ECO:0000256" key="13">
    <source>
        <dbReference type="ARBA" id="ARBA00033450"/>
    </source>
</evidence>
<dbReference type="Proteomes" id="UP000019205">
    <property type="component" value="Chromosome"/>
</dbReference>
<keyword evidence="6" id="KW-0645">Protease</keyword>
<evidence type="ECO:0000256" key="9">
    <source>
        <dbReference type="ARBA" id="ARBA00022833"/>
    </source>
</evidence>
<dbReference type="Gene3D" id="3.30.830.10">
    <property type="entry name" value="Metalloenzyme, LuxS/M16 peptidase-like"/>
    <property type="match status" value="4"/>
</dbReference>
<dbReference type="eggNOG" id="COG1025">
    <property type="taxonomic scope" value="Bacteria"/>
</dbReference>
<dbReference type="EMBL" id="AAOA02000002">
    <property type="protein sequence ID" value="EAQ98335.1"/>
    <property type="molecule type" value="Genomic_DNA"/>
</dbReference>
<evidence type="ECO:0000259" key="18">
    <source>
        <dbReference type="Pfam" id="PF16187"/>
    </source>
</evidence>
<dbReference type="PANTHER" id="PTHR43690:SF18">
    <property type="entry name" value="INSULIN-DEGRADING ENZYME-RELATED"/>
    <property type="match status" value="1"/>
</dbReference>
<dbReference type="MEROPS" id="M16.002"/>
<dbReference type="GO" id="GO:0046872">
    <property type="term" value="F:metal ion binding"/>
    <property type="evidence" value="ECO:0007669"/>
    <property type="project" value="UniProtKB-KW"/>
</dbReference>
<evidence type="ECO:0000256" key="12">
    <source>
        <dbReference type="ARBA" id="ARBA00031184"/>
    </source>
</evidence>